<organism evidence="2">
    <name type="scientific">Psilocybe cubensis</name>
    <name type="common">Psychedelic mushroom</name>
    <name type="synonym">Stropharia cubensis</name>
    <dbReference type="NCBI Taxonomy" id="181762"/>
    <lineage>
        <taxon>Eukaryota</taxon>
        <taxon>Fungi</taxon>
        <taxon>Dikarya</taxon>
        <taxon>Basidiomycota</taxon>
        <taxon>Agaricomycotina</taxon>
        <taxon>Agaricomycetes</taxon>
        <taxon>Agaricomycetidae</taxon>
        <taxon>Agaricales</taxon>
        <taxon>Agaricineae</taxon>
        <taxon>Strophariaceae</taxon>
        <taxon>Psilocybe</taxon>
    </lineage>
</organism>
<proteinExistence type="predicted"/>
<dbReference type="PANTHER" id="PTHR40265:SF1">
    <property type="entry name" value="GLYOXALASE-LIKE DOMAIN-CONTAINING PROTEIN"/>
    <property type="match status" value="1"/>
</dbReference>
<accession>A0A8H7Y4I6</accession>
<dbReference type="Pfam" id="PF13468">
    <property type="entry name" value="Glyoxalase_3"/>
    <property type="match status" value="1"/>
</dbReference>
<reference evidence="2" key="1">
    <citation type="submission" date="2021-02" db="EMBL/GenBank/DDBJ databases">
        <title>Psilocybe cubensis genome.</title>
        <authorList>
            <person name="Mckernan K.J."/>
            <person name="Crawford S."/>
            <person name="Trippe A."/>
            <person name="Kane L.T."/>
            <person name="Mclaughlin S."/>
        </authorList>
    </citation>
    <scope>NUCLEOTIDE SEQUENCE [LARGE SCALE GENOMIC DNA]</scope>
    <source>
        <strain evidence="2">MGC-MH-2018</strain>
    </source>
</reference>
<dbReference type="OrthoDB" id="408973at2759"/>
<dbReference type="Gene3D" id="3.10.180.10">
    <property type="entry name" value="2,3-Dihydroxybiphenyl 1,2-Dioxygenase, domain 1"/>
    <property type="match status" value="1"/>
</dbReference>
<dbReference type="AlphaFoldDB" id="A0A8H7Y4I6"/>
<evidence type="ECO:0000313" key="2">
    <source>
        <dbReference type="EMBL" id="KAG5171013.1"/>
    </source>
</evidence>
<gene>
    <name evidence="2" type="ORF">JR316_003090</name>
</gene>
<name>A0A8H7Y4I6_PSICU</name>
<dbReference type="EMBL" id="JAFIQS010000003">
    <property type="protein sequence ID" value="KAG5171013.1"/>
    <property type="molecule type" value="Genomic_DNA"/>
</dbReference>
<sequence length="290" mass="31046">MPINTGTLDHLVHLTPPGTVEEASRQFEDRGFKVLPGGTHVGGLTANALVVLADGVYLELISFTYPASHYPIGSPEREQREKHPWAKKEPGWIDFAFLGNGSHTDSVAQTINERGRAEGSGVKYSPEEDGGRVRPDGQALKWLISAPAVAGRGVLPFFCGDVTPRGLRVPSEPPTNTEHPSTASGIAFVRILISSDSFEAIAGQLTSVVGKKPISSSSRDVIWDLDTVNANHLGSYARLILSVPGDEDEIAFIETSEGGTGIYEVGFYVKDGSKSGSETTPFGKISWVSR</sequence>
<evidence type="ECO:0000259" key="1">
    <source>
        <dbReference type="Pfam" id="PF13468"/>
    </source>
</evidence>
<comment type="caution">
    <text evidence="2">The sequence shown here is derived from an EMBL/GenBank/DDBJ whole genome shotgun (WGS) entry which is preliminary data.</text>
</comment>
<feature type="domain" description="Glyoxalase-like" evidence="1">
    <location>
        <begin position="8"/>
        <end position="207"/>
    </location>
</feature>
<dbReference type="InterPro" id="IPR025870">
    <property type="entry name" value="Glyoxalase-like_dom"/>
</dbReference>
<dbReference type="InterPro" id="IPR029068">
    <property type="entry name" value="Glyas_Bleomycin-R_OHBP_Dase"/>
</dbReference>
<protein>
    <recommendedName>
        <fullName evidence="1">Glyoxalase-like domain-containing protein</fullName>
    </recommendedName>
</protein>
<dbReference type="PANTHER" id="PTHR40265">
    <property type="entry name" value="BLL2707 PROTEIN"/>
    <property type="match status" value="1"/>
</dbReference>